<dbReference type="EMBL" id="ML975149">
    <property type="protein sequence ID" value="KAF1817472.1"/>
    <property type="molecule type" value="Genomic_DNA"/>
</dbReference>
<comment type="similarity">
    <text evidence="1">Belongs to the FAD-binding monooxygenase family.</text>
</comment>
<dbReference type="Gene3D" id="3.50.50.60">
    <property type="entry name" value="FAD/NAD(P)-binding domain"/>
    <property type="match status" value="2"/>
</dbReference>
<evidence type="ECO:0000313" key="2">
    <source>
        <dbReference type="EMBL" id="KAF1817472.1"/>
    </source>
</evidence>
<dbReference type="RefSeq" id="XP_033539103.1">
    <property type="nucleotide sequence ID" value="XM_033676914.1"/>
</dbReference>
<reference evidence="4" key="3">
    <citation type="submission" date="2025-04" db="UniProtKB">
        <authorList>
            <consortium name="RefSeq"/>
        </authorList>
    </citation>
    <scope>IDENTIFICATION</scope>
    <source>
        <strain evidence="4">CBS 781.70</strain>
    </source>
</reference>
<dbReference type="GO" id="GO:0050661">
    <property type="term" value="F:NADP binding"/>
    <property type="evidence" value="ECO:0007669"/>
    <property type="project" value="InterPro"/>
</dbReference>
<dbReference type="AlphaFoldDB" id="A0A6G1GHK9"/>
<dbReference type="InterPro" id="IPR051209">
    <property type="entry name" value="FAD-bind_Monooxygenase_sf"/>
</dbReference>
<dbReference type="PANTHER" id="PTHR42877:SF5">
    <property type="entry name" value="L-ORNITHINE N(5)-MONOOXYGENASE-RELATED"/>
    <property type="match status" value="1"/>
</dbReference>
<name>A0A6G1GHK9_9PEZI</name>
<dbReference type="SUPFAM" id="SSF51905">
    <property type="entry name" value="FAD/NAD(P)-binding domain"/>
    <property type="match status" value="2"/>
</dbReference>
<dbReference type="Pfam" id="PF13738">
    <property type="entry name" value="Pyr_redox_3"/>
    <property type="match status" value="1"/>
</dbReference>
<dbReference type="PANTHER" id="PTHR42877">
    <property type="entry name" value="L-ORNITHINE N(5)-MONOOXYGENASE-RELATED"/>
    <property type="match status" value="1"/>
</dbReference>
<accession>A0A6G1GHK9</accession>
<sequence>MTSIDAIIIGGGPSGIAMAHKLKQKLGFDNFTMYEKLDGPGGTWRTNVYPGCGCDIPTHLYSFSFNLNPRWSKELCDREEILEYMESTVDKFRLRPHMVFNTSCEGATWNEKENKWEVHLLDERTKRKYTKKATIFISAIGSISEPRKTKFPGQDEFQGTIFHTARWNTKYDYRGKRMAVIGNGCSAAQVVPSVVKDVKHVTQYARGQQWYHERPNREFSAIEKFCFTYVPLWQRYHRYQIFSSSDALMTTYGASEASQKQREATERAAREYILATAPKKYHDILIPKFPLGCKRRIFDPGYLEALHTHNMTLRAEGIQKFDATGVVSESGVHDDFDVIVLATGFEVSSFLGPLKVVGRSGIDLHKQWDAHVGAQAYMGMHIHNFPNFALMFGPNTFPAHNSVIFASEVQVDYLAKTLFEPLLDRRARTVEVEKAAEDYFVEGIDLELHDTVFSAGCSNWYINKAGRNSASWPGYAATFWRRTLFPKWSDFKLKGGDSFWRLRRAWRSIVGLLQSKSAIVCYAVGLGFLAKERDLGLLLQEACVQLRN</sequence>
<dbReference type="GO" id="GO:0050660">
    <property type="term" value="F:flavin adenine dinucleotide binding"/>
    <property type="evidence" value="ECO:0007669"/>
    <property type="project" value="InterPro"/>
</dbReference>
<proteinExistence type="inferred from homology"/>
<keyword evidence="3" id="KW-1185">Reference proteome</keyword>
<dbReference type="OrthoDB" id="74360at2759"/>
<evidence type="ECO:0000256" key="1">
    <source>
        <dbReference type="ARBA" id="ARBA00010139"/>
    </source>
</evidence>
<evidence type="ECO:0000313" key="3">
    <source>
        <dbReference type="Proteomes" id="UP000504638"/>
    </source>
</evidence>
<reference evidence="4" key="2">
    <citation type="submission" date="2020-04" db="EMBL/GenBank/DDBJ databases">
        <authorList>
            <consortium name="NCBI Genome Project"/>
        </authorList>
    </citation>
    <scope>NUCLEOTIDE SEQUENCE</scope>
    <source>
        <strain evidence="4">CBS 781.70</strain>
    </source>
</reference>
<protein>
    <submittedName>
        <fullName evidence="2 4">FAD/NAD(P)-binding domain-containing protein</fullName>
    </submittedName>
</protein>
<dbReference type="GeneID" id="54417484"/>
<dbReference type="InterPro" id="IPR036188">
    <property type="entry name" value="FAD/NAD-bd_sf"/>
</dbReference>
<dbReference type="GO" id="GO:0004499">
    <property type="term" value="F:N,N-dimethylaniline monooxygenase activity"/>
    <property type="evidence" value="ECO:0007669"/>
    <property type="project" value="InterPro"/>
</dbReference>
<evidence type="ECO:0000313" key="4">
    <source>
        <dbReference type="RefSeq" id="XP_033539103.1"/>
    </source>
</evidence>
<gene>
    <name evidence="2 4" type="ORF">P152DRAFT_408127</name>
</gene>
<dbReference type="Proteomes" id="UP000504638">
    <property type="component" value="Unplaced"/>
</dbReference>
<reference evidence="2 4" key="1">
    <citation type="submission" date="2020-01" db="EMBL/GenBank/DDBJ databases">
        <authorList>
            <consortium name="DOE Joint Genome Institute"/>
            <person name="Haridas S."/>
            <person name="Albert R."/>
            <person name="Binder M."/>
            <person name="Bloem J."/>
            <person name="Labutti K."/>
            <person name="Salamov A."/>
            <person name="Andreopoulos B."/>
            <person name="Baker S.E."/>
            <person name="Barry K."/>
            <person name="Bills G."/>
            <person name="Bluhm B.H."/>
            <person name="Cannon C."/>
            <person name="Castanera R."/>
            <person name="Culley D.E."/>
            <person name="Daum C."/>
            <person name="Ezra D."/>
            <person name="Gonzalez J.B."/>
            <person name="Henrissat B."/>
            <person name="Kuo A."/>
            <person name="Liang C."/>
            <person name="Lipzen A."/>
            <person name="Lutzoni F."/>
            <person name="Magnuson J."/>
            <person name="Mondo S."/>
            <person name="Nolan M."/>
            <person name="Ohm R."/>
            <person name="Pangilinan J."/>
            <person name="Park H.-J."/>
            <person name="Ramirez L."/>
            <person name="Alfaro M."/>
            <person name="Sun H."/>
            <person name="Tritt A."/>
            <person name="Yoshinaga Y."/>
            <person name="Zwiers L.-H."/>
            <person name="Turgeon B.G."/>
            <person name="Goodwin S.B."/>
            <person name="Spatafora J.W."/>
            <person name="Crous P.W."/>
            <person name="Grigoriev I.V."/>
        </authorList>
    </citation>
    <scope>NUCLEOTIDE SEQUENCE</scope>
    <source>
        <strain evidence="2 4">CBS 781.70</strain>
    </source>
</reference>
<organism evidence="2">
    <name type="scientific">Eremomyces bilateralis CBS 781.70</name>
    <dbReference type="NCBI Taxonomy" id="1392243"/>
    <lineage>
        <taxon>Eukaryota</taxon>
        <taxon>Fungi</taxon>
        <taxon>Dikarya</taxon>
        <taxon>Ascomycota</taxon>
        <taxon>Pezizomycotina</taxon>
        <taxon>Dothideomycetes</taxon>
        <taxon>Dothideomycetes incertae sedis</taxon>
        <taxon>Eremomycetales</taxon>
        <taxon>Eremomycetaceae</taxon>
        <taxon>Eremomyces</taxon>
    </lineage>
</organism>